<feature type="domain" description="Amidohydrolase-related" evidence="2">
    <location>
        <begin position="303"/>
        <end position="397"/>
    </location>
</feature>
<name>A0A512M8E7_9BACT</name>
<dbReference type="OrthoDB" id="9776455at2"/>
<evidence type="ECO:0000313" key="3">
    <source>
        <dbReference type="EMBL" id="GEP43007.1"/>
    </source>
</evidence>
<accession>A0A512M8E7</accession>
<comment type="caution">
    <text evidence="3">The sequence shown here is derived from an EMBL/GenBank/DDBJ whole genome shotgun (WGS) entry which is preliminary data.</text>
</comment>
<dbReference type="InterPro" id="IPR051781">
    <property type="entry name" value="Metallo-dep_Hydrolase"/>
</dbReference>
<dbReference type="SUPFAM" id="SSF51556">
    <property type="entry name" value="Metallo-dependent hydrolases"/>
    <property type="match status" value="1"/>
</dbReference>
<dbReference type="PANTHER" id="PTHR43135:SF3">
    <property type="entry name" value="ALPHA-D-RIBOSE 1-METHYLPHOSPHONATE 5-TRIPHOSPHATE DIPHOSPHATASE"/>
    <property type="match status" value="1"/>
</dbReference>
<dbReference type="SUPFAM" id="SSF51338">
    <property type="entry name" value="Composite domain of metallo-dependent hydrolases"/>
    <property type="match status" value="1"/>
</dbReference>
<feature type="chain" id="PRO_5022096000" evidence="1">
    <location>
        <begin position="19"/>
        <end position="423"/>
    </location>
</feature>
<dbReference type="Gene3D" id="3.20.20.140">
    <property type="entry name" value="Metal-dependent hydrolases"/>
    <property type="match status" value="1"/>
</dbReference>
<feature type="signal peptide" evidence="1">
    <location>
        <begin position="1"/>
        <end position="18"/>
    </location>
</feature>
<dbReference type="Pfam" id="PF01979">
    <property type="entry name" value="Amidohydro_1"/>
    <property type="match status" value="1"/>
</dbReference>
<dbReference type="Proteomes" id="UP000321577">
    <property type="component" value="Unassembled WGS sequence"/>
</dbReference>
<dbReference type="RefSeq" id="WP_146850581.1">
    <property type="nucleotide sequence ID" value="NZ_BKAG01000013.1"/>
</dbReference>
<evidence type="ECO:0000259" key="2">
    <source>
        <dbReference type="Pfam" id="PF01979"/>
    </source>
</evidence>
<keyword evidence="1" id="KW-0732">Signal</keyword>
<proteinExistence type="predicted"/>
<reference evidence="3 4" key="1">
    <citation type="submission" date="2019-07" db="EMBL/GenBank/DDBJ databases">
        <title>Whole genome shotgun sequence of Brevifollis gellanilyticus NBRC 108608.</title>
        <authorList>
            <person name="Hosoyama A."/>
            <person name="Uohara A."/>
            <person name="Ohji S."/>
            <person name="Ichikawa N."/>
        </authorList>
    </citation>
    <scope>NUCLEOTIDE SEQUENCE [LARGE SCALE GENOMIC DNA]</scope>
    <source>
        <strain evidence="3 4">NBRC 108608</strain>
    </source>
</reference>
<dbReference type="EMBL" id="BKAG01000013">
    <property type="protein sequence ID" value="GEP43007.1"/>
    <property type="molecule type" value="Genomic_DNA"/>
</dbReference>
<dbReference type="AlphaFoldDB" id="A0A512M8E7"/>
<keyword evidence="4" id="KW-1185">Reference proteome</keyword>
<gene>
    <name evidence="3" type="ORF">BGE01nite_22980</name>
</gene>
<dbReference type="InterPro" id="IPR011059">
    <property type="entry name" value="Metal-dep_hydrolase_composite"/>
</dbReference>
<dbReference type="GO" id="GO:0016810">
    <property type="term" value="F:hydrolase activity, acting on carbon-nitrogen (but not peptide) bonds"/>
    <property type="evidence" value="ECO:0007669"/>
    <property type="project" value="InterPro"/>
</dbReference>
<protein>
    <submittedName>
        <fullName evidence="3">Amidohydrolase</fullName>
    </submittedName>
</protein>
<evidence type="ECO:0000256" key="1">
    <source>
        <dbReference type="SAM" id="SignalP"/>
    </source>
</evidence>
<dbReference type="InterPro" id="IPR032466">
    <property type="entry name" value="Metal_Hydrolase"/>
</dbReference>
<keyword evidence="3" id="KW-0378">Hydrolase</keyword>
<dbReference type="Gene3D" id="2.30.40.10">
    <property type="entry name" value="Urease, subunit C, domain 1"/>
    <property type="match status" value="1"/>
</dbReference>
<sequence length="423" mass="45903">MEKLICFLLIAFITSASADSLLLKGAVVHTVTQGILEPGDVLIRDGKIAAVAAKLDEKADRVMDLKGLHLFPGLVSASTDLGLVEIAGVRASVDDRETGEFTPEVESWLAVNPDSEMIPVARANGITHFAPVPQGKFITGTSSLLALHGWTIEDMLVKRRSGMHLSWPDQTLTIPPPDAPPTAKSLEDQARERREKVRSVEQFFADAEAWSKRDPKSPKVPAWEAMQPVLNGDMPLMIHAQEAREIRSALKWAESRPKVRVVIVGGRDAWQFAAELAEQKVAVIYSEVFSLPSRATDSYDVQFAAPGLLHKAGVKVAISEGLDRASASGQRNLPYIAAQAMAFGLPADATLAAITLVPAQLHGAGDRVGSIEVGKDASLFVATGDILDIRSEVKYLWISGVEQSLESRHTRLAEKYRSRPKAR</sequence>
<dbReference type="PANTHER" id="PTHR43135">
    <property type="entry name" value="ALPHA-D-RIBOSE 1-METHYLPHOSPHONATE 5-TRIPHOSPHATE DIPHOSPHATASE"/>
    <property type="match status" value="1"/>
</dbReference>
<evidence type="ECO:0000313" key="4">
    <source>
        <dbReference type="Proteomes" id="UP000321577"/>
    </source>
</evidence>
<dbReference type="InterPro" id="IPR006680">
    <property type="entry name" value="Amidohydro-rel"/>
</dbReference>
<organism evidence="3 4">
    <name type="scientific">Brevifollis gellanilyticus</name>
    <dbReference type="NCBI Taxonomy" id="748831"/>
    <lineage>
        <taxon>Bacteria</taxon>
        <taxon>Pseudomonadati</taxon>
        <taxon>Verrucomicrobiota</taxon>
        <taxon>Verrucomicrobiia</taxon>
        <taxon>Verrucomicrobiales</taxon>
        <taxon>Verrucomicrobiaceae</taxon>
    </lineage>
</organism>